<feature type="compositionally biased region" description="Basic residues" evidence="1">
    <location>
        <begin position="89"/>
        <end position="103"/>
    </location>
</feature>
<dbReference type="Proteomes" id="UP001583193">
    <property type="component" value="Unassembled WGS sequence"/>
</dbReference>
<reference evidence="3 4" key="1">
    <citation type="journal article" date="2024" name="IMA Fungus">
        <title>IMA Genome - F19 : A genome assembly and annotation guide to empower mycologists, including annotated draft genome sequences of Ceratocystis pirilliformis, Diaporthe australafricana, Fusarium ophioides, Paecilomyces lecythidis, and Sporothrix stenoceras.</title>
        <authorList>
            <person name="Aylward J."/>
            <person name="Wilson A.M."/>
            <person name="Visagie C.M."/>
            <person name="Spraker J."/>
            <person name="Barnes I."/>
            <person name="Buitendag C."/>
            <person name="Ceriani C."/>
            <person name="Del Mar Angel L."/>
            <person name="du Plessis D."/>
            <person name="Fuchs T."/>
            <person name="Gasser K."/>
            <person name="Kramer D."/>
            <person name="Li W."/>
            <person name="Munsamy K."/>
            <person name="Piso A."/>
            <person name="Price J.L."/>
            <person name="Sonnekus B."/>
            <person name="Thomas C."/>
            <person name="van der Nest A."/>
            <person name="van Dijk A."/>
            <person name="van Heerden A."/>
            <person name="van Vuuren N."/>
            <person name="Yilmaz N."/>
            <person name="Duong T.A."/>
            <person name="van der Merwe N.A."/>
            <person name="Wingfield M.J."/>
            <person name="Wingfield B.D."/>
        </authorList>
    </citation>
    <scope>NUCLEOTIDE SEQUENCE [LARGE SCALE GENOMIC DNA]</scope>
    <source>
        <strain evidence="3 4">CMW 18167</strain>
    </source>
</reference>
<feature type="compositionally biased region" description="Polar residues" evidence="1">
    <location>
        <begin position="68"/>
        <end position="79"/>
    </location>
</feature>
<gene>
    <name evidence="3" type="ORF">Plec18167_009599</name>
</gene>
<sequence>MAAQLRGSLLLFRADNSLLPFLYQTRTLSASQSHLNRKPLRPQRCRPYSTDNTPSDEPSDNGLDAAGGSSNEQSVTSSGLEDAPSKPRNYLKKRAIATTRRKSTSPPTRAPKNRSTMTRTEKDILDKLYGQVENRLPTQVQEKEKEKEAGKEKFEPVKEPRKKTTGNKPKALSASEKQELSELTQIFEEAVNEAKARTEAVSPDQERTASEFERRKSLPMLERHIPNIDVEIHRLSTIYERIRRFKYSDVDISDKSRTITMQRVVELVVMIESEKIQSALQAAVNQEKGDLGLWKVCEERVFGMLRHLDIYDEKENNASDVQDNQANGTTIPSSLDAPQRSSSDREKTKQSAGPLEIPPFVPVYTVVSELYPNMLFTTLSLLKTHFPDSPLIGQLLPTVKSHGRTSIVLGASTRLYNELMDYYWQTYDDLPAVVSLLEEMDSTGVEPNLWTYSLVKKIIRTRANERQAHRRRMFERGNGAERKDWFETEPNRKALRQLAGSKKKPGWVQHLKSRLDEAYERQGMENEDNKTAVHADFATPIRKLQVD</sequence>
<feature type="region of interest" description="Disordered" evidence="1">
    <location>
        <begin position="30"/>
        <end position="177"/>
    </location>
</feature>
<feature type="region of interest" description="Disordered" evidence="1">
    <location>
        <begin position="316"/>
        <end position="354"/>
    </location>
</feature>
<feature type="domain" description="Mtf2-like C-terminal" evidence="2">
    <location>
        <begin position="274"/>
        <end position="493"/>
    </location>
</feature>
<dbReference type="InterPro" id="IPR040009">
    <property type="entry name" value="Mtf2/C5D6.12-like"/>
</dbReference>
<evidence type="ECO:0000313" key="4">
    <source>
        <dbReference type="Proteomes" id="UP001583193"/>
    </source>
</evidence>
<feature type="compositionally biased region" description="Basic residues" evidence="1">
    <location>
        <begin position="35"/>
        <end position="44"/>
    </location>
</feature>
<evidence type="ECO:0000259" key="2">
    <source>
        <dbReference type="Pfam" id="PF19189"/>
    </source>
</evidence>
<dbReference type="EMBL" id="JAVDPF010000067">
    <property type="protein sequence ID" value="KAL1864928.1"/>
    <property type="molecule type" value="Genomic_DNA"/>
</dbReference>
<organism evidence="3 4">
    <name type="scientific">Paecilomyces lecythidis</name>
    <dbReference type="NCBI Taxonomy" id="3004212"/>
    <lineage>
        <taxon>Eukaryota</taxon>
        <taxon>Fungi</taxon>
        <taxon>Dikarya</taxon>
        <taxon>Ascomycota</taxon>
        <taxon>Pezizomycotina</taxon>
        <taxon>Eurotiomycetes</taxon>
        <taxon>Eurotiomycetidae</taxon>
        <taxon>Eurotiales</taxon>
        <taxon>Thermoascaceae</taxon>
        <taxon>Paecilomyces</taxon>
    </lineage>
</organism>
<dbReference type="Pfam" id="PF19189">
    <property type="entry name" value="Mtf2"/>
    <property type="match status" value="1"/>
</dbReference>
<feature type="compositionally biased region" description="Basic and acidic residues" evidence="1">
    <location>
        <begin position="141"/>
        <end position="159"/>
    </location>
</feature>
<name>A0ABR3WMW8_9EURO</name>
<dbReference type="PANTHER" id="PTHR39468">
    <property type="entry name" value="CHROMOSOME 7, WHOLE GENOME SHOTGUN SEQUENCE"/>
    <property type="match status" value="1"/>
</dbReference>
<comment type="caution">
    <text evidence="3">The sequence shown here is derived from an EMBL/GenBank/DDBJ whole genome shotgun (WGS) entry which is preliminary data.</text>
</comment>
<evidence type="ECO:0000313" key="3">
    <source>
        <dbReference type="EMBL" id="KAL1864928.1"/>
    </source>
</evidence>
<feature type="compositionally biased region" description="Polar residues" evidence="1">
    <location>
        <begin position="318"/>
        <end position="333"/>
    </location>
</feature>
<accession>A0ABR3WMW8</accession>
<evidence type="ECO:0000256" key="1">
    <source>
        <dbReference type="SAM" id="MobiDB-lite"/>
    </source>
</evidence>
<dbReference type="InterPro" id="IPR043837">
    <property type="entry name" value="Mtf2-like_C"/>
</dbReference>
<protein>
    <recommendedName>
        <fullName evidence="2">Mtf2-like C-terminal domain-containing protein</fullName>
    </recommendedName>
</protein>
<dbReference type="PANTHER" id="PTHR39468:SF1">
    <property type="entry name" value="MTF2-LIKE C-TERMINAL DOMAIN-CONTAINING PROTEIN"/>
    <property type="match status" value="1"/>
</dbReference>
<proteinExistence type="predicted"/>
<keyword evidence="4" id="KW-1185">Reference proteome</keyword>